<dbReference type="EMBL" id="LR899737">
    <property type="protein sequence ID" value="CAD7242122.1"/>
    <property type="molecule type" value="Genomic_DNA"/>
</dbReference>
<organism evidence="2">
    <name type="scientific">Darwinula stevensoni</name>
    <dbReference type="NCBI Taxonomy" id="69355"/>
    <lineage>
        <taxon>Eukaryota</taxon>
        <taxon>Metazoa</taxon>
        <taxon>Ecdysozoa</taxon>
        <taxon>Arthropoda</taxon>
        <taxon>Crustacea</taxon>
        <taxon>Oligostraca</taxon>
        <taxon>Ostracoda</taxon>
        <taxon>Podocopa</taxon>
        <taxon>Podocopida</taxon>
        <taxon>Darwinulocopina</taxon>
        <taxon>Darwinuloidea</taxon>
        <taxon>Darwinulidae</taxon>
        <taxon>Darwinula</taxon>
    </lineage>
</organism>
<feature type="region of interest" description="Disordered" evidence="1">
    <location>
        <begin position="66"/>
        <end position="104"/>
    </location>
</feature>
<feature type="compositionally biased region" description="Polar residues" evidence="1">
    <location>
        <begin position="80"/>
        <end position="97"/>
    </location>
</feature>
<dbReference type="AlphaFoldDB" id="A0A7R8ZZ07"/>
<dbReference type="InterPro" id="IPR046345">
    <property type="entry name" value="TraB_PrgY-like"/>
</dbReference>
<dbReference type="InterPro" id="IPR002816">
    <property type="entry name" value="TraB/PrgY/GumN_fam"/>
</dbReference>
<dbReference type="Pfam" id="PF01963">
    <property type="entry name" value="TraB_PrgY_gumN"/>
    <property type="match status" value="1"/>
</dbReference>
<name>A0A7R8ZZ07_9CRUS</name>
<feature type="compositionally biased region" description="Acidic residues" evidence="1">
    <location>
        <begin position="239"/>
        <end position="252"/>
    </location>
</feature>
<accession>A0A7R8ZZ07</accession>
<dbReference type="PANTHER" id="PTHR21530:SF7">
    <property type="entry name" value="TRAB DOMAIN-CONTAINING PROTEIN"/>
    <property type="match status" value="1"/>
</dbReference>
<protein>
    <recommendedName>
        <fullName evidence="4">TraB domain-containing protein</fullName>
    </recommendedName>
</protein>
<dbReference type="EMBL" id="CAJPEV010000220">
    <property type="protein sequence ID" value="CAG0882544.1"/>
    <property type="molecule type" value="Genomic_DNA"/>
</dbReference>
<proteinExistence type="predicted"/>
<evidence type="ECO:0000313" key="3">
    <source>
        <dbReference type="Proteomes" id="UP000677054"/>
    </source>
</evidence>
<dbReference type="Proteomes" id="UP000677054">
    <property type="component" value="Unassembled WGS sequence"/>
</dbReference>
<evidence type="ECO:0000256" key="1">
    <source>
        <dbReference type="SAM" id="MobiDB-lite"/>
    </source>
</evidence>
<sequence length="572" mass="62927">MEFGEGDTSVDIASDGSILYVTANESSDHSLNDITSIKKNLPSPEEILALQKPESVNLRPAWKGKLESGSSDIHSHNCETQHSQSHDSLVQSQSGARASQDGGHLVEVEEDEEAPEAVIVQGSMHFSLGSSMPKINASLELNTPAFCVDEKVELVRPMSREMESDSGTTSQSLGEDSGIISPSTEPMDVTPSEKVAPMLGAQKVSDFIHSGTKNSEARDVSAGENDIENGSPVSHLDEGEWTEASEEDTEENEAQHELTDVNFNEKELPTTVSVLKAWNGSKVFLVGTAHFSRESQQDVAKTISMVQPHVVMVELCKSRVSILSMDEETIIEEAKNINFEKIKASMKENGVVQGLLYLLLLNMTSHITKELGMAPGGEFRTAFHEAKNVPHCIVQLGDRPIQITLQRALGSLGLRQKIKLAWHLITCKDPISKEEVEKCKNRDLLEEMLAEMAGEFPALDEVFVKERDLYLTHSLHLATSQSDVPMRVVGVVGIGHVPGIVRNWNKKLSEVEFSQLLLIPPPSRLGRVIKFTIKASFLGLTAYACYRIFPFPKIVQESVQGFTNKIRTSFGR</sequence>
<keyword evidence="3" id="KW-1185">Reference proteome</keyword>
<gene>
    <name evidence="2" type="ORF">DSTB1V02_LOCUS2093</name>
</gene>
<evidence type="ECO:0008006" key="4">
    <source>
        <dbReference type="Google" id="ProtNLM"/>
    </source>
</evidence>
<dbReference type="PANTHER" id="PTHR21530">
    <property type="entry name" value="PHEROMONE SHUTDOWN PROTEIN"/>
    <property type="match status" value="1"/>
</dbReference>
<dbReference type="OrthoDB" id="48306at2759"/>
<dbReference type="CDD" id="cd14726">
    <property type="entry name" value="TraB_PrgY-like"/>
    <property type="match status" value="1"/>
</dbReference>
<feature type="region of interest" description="Disordered" evidence="1">
    <location>
        <begin position="210"/>
        <end position="256"/>
    </location>
</feature>
<evidence type="ECO:0000313" key="2">
    <source>
        <dbReference type="EMBL" id="CAD7242122.1"/>
    </source>
</evidence>
<feature type="compositionally biased region" description="Polar residues" evidence="1">
    <location>
        <begin position="165"/>
        <end position="184"/>
    </location>
</feature>
<reference evidence="2" key="1">
    <citation type="submission" date="2020-11" db="EMBL/GenBank/DDBJ databases">
        <authorList>
            <person name="Tran Van P."/>
        </authorList>
    </citation>
    <scope>NUCLEOTIDE SEQUENCE</scope>
</reference>
<feature type="region of interest" description="Disordered" evidence="1">
    <location>
        <begin position="159"/>
        <end position="190"/>
    </location>
</feature>